<dbReference type="InterPro" id="IPR015806">
    <property type="entry name" value="Pyrv_Knase_insert_dom_sf"/>
</dbReference>
<proteinExistence type="inferred from homology"/>
<name>A0A1M4U7Z1_9CLOT</name>
<dbReference type="GO" id="GO:0030955">
    <property type="term" value="F:potassium ion binding"/>
    <property type="evidence" value="ECO:0007669"/>
    <property type="project" value="InterPro"/>
</dbReference>
<dbReference type="GO" id="GO:0005524">
    <property type="term" value="F:ATP binding"/>
    <property type="evidence" value="ECO:0007669"/>
    <property type="project" value="UniProtKB-KW"/>
</dbReference>
<reference evidence="16 17" key="1">
    <citation type="submission" date="2016-11" db="EMBL/GenBank/DDBJ databases">
        <authorList>
            <person name="Jaros S."/>
            <person name="Januszkiewicz K."/>
            <person name="Wedrychowicz H."/>
        </authorList>
    </citation>
    <scope>NUCLEOTIDE SEQUENCE [LARGE SCALE GENOMIC DNA]</scope>
    <source>
        <strain evidence="16 17">DSM 2631</strain>
    </source>
</reference>
<dbReference type="PANTHER" id="PTHR11817">
    <property type="entry name" value="PYRUVATE KINASE"/>
    <property type="match status" value="1"/>
</dbReference>
<keyword evidence="10" id="KW-0067">ATP-binding</keyword>
<comment type="cofactor">
    <cofactor evidence="1">
        <name>K(+)</name>
        <dbReference type="ChEBI" id="CHEBI:29103"/>
    </cofactor>
</comment>
<dbReference type="OrthoDB" id="2031270at2"/>
<dbReference type="GO" id="GO:0004743">
    <property type="term" value="F:pyruvate kinase activity"/>
    <property type="evidence" value="ECO:0007669"/>
    <property type="project" value="UniProtKB-EC"/>
</dbReference>
<dbReference type="EC" id="2.7.1.40" evidence="4 14"/>
<dbReference type="InterPro" id="IPR015793">
    <property type="entry name" value="Pyrv_Knase_brl"/>
</dbReference>
<evidence type="ECO:0000256" key="10">
    <source>
        <dbReference type="ARBA" id="ARBA00022840"/>
    </source>
</evidence>
<sequence>MYLIASIGPKILDNKSIKDIIENGANSIRFNFSHLSYKEILSSLSFIRKSYPHVKIIGDIQGNKIRVSRKFNGTLRVNKGDEVYFCDESSYDELNKILLESNVVPLNINLKTVVLDDIHKIYMKDGTMEFKIQNRKENIIKTVVKRGGVIRKEKGCNIPKINRKNMGLNDKDKEDIKFIINNKFDILLYSYPCYKEDIKRVKKYLNSIEGFDKKDIVIWGKVETYEAAKNIKDIVEECNGIVIGRGDLVPESNIYLVPILQKRILSLMKNTKKDCIVATHILDSMKNKDNPNLNEVEGIFNLINNNATGFLLTGETTIGNNPSLAIRTLKYITNYYEEFFLKYNIK</sequence>
<dbReference type="AlphaFoldDB" id="A0A1M4U7Z1"/>
<dbReference type="InterPro" id="IPR001697">
    <property type="entry name" value="Pyr_Knase"/>
</dbReference>
<organism evidence="16 17">
    <name type="scientific">Clostridium fallax</name>
    <dbReference type="NCBI Taxonomy" id="1533"/>
    <lineage>
        <taxon>Bacteria</taxon>
        <taxon>Bacillati</taxon>
        <taxon>Bacillota</taxon>
        <taxon>Clostridia</taxon>
        <taxon>Eubacteriales</taxon>
        <taxon>Clostridiaceae</taxon>
        <taxon>Clostridium</taxon>
    </lineage>
</organism>
<evidence type="ECO:0000256" key="14">
    <source>
        <dbReference type="RuleBase" id="RU000504"/>
    </source>
</evidence>
<keyword evidence="13 16" id="KW-0670">Pyruvate</keyword>
<evidence type="ECO:0000256" key="13">
    <source>
        <dbReference type="ARBA" id="ARBA00023317"/>
    </source>
</evidence>
<dbReference type="InterPro" id="IPR011037">
    <property type="entry name" value="Pyrv_Knase-like_insert_dom_sf"/>
</dbReference>
<keyword evidence="12 14" id="KW-0324">Glycolysis</keyword>
<comment type="pathway">
    <text evidence="2 14">Carbohydrate degradation; glycolysis; pyruvate from D-glyceraldehyde 3-phosphate: step 5/5.</text>
</comment>
<evidence type="ECO:0000256" key="6">
    <source>
        <dbReference type="ARBA" id="ARBA00022679"/>
    </source>
</evidence>
<gene>
    <name evidence="16" type="ORF">SAMN05443638_10475</name>
</gene>
<evidence type="ECO:0000256" key="9">
    <source>
        <dbReference type="ARBA" id="ARBA00022777"/>
    </source>
</evidence>
<comment type="catalytic activity">
    <reaction evidence="14">
        <text>pyruvate + ATP = phosphoenolpyruvate + ADP + H(+)</text>
        <dbReference type="Rhea" id="RHEA:18157"/>
        <dbReference type="ChEBI" id="CHEBI:15361"/>
        <dbReference type="ChEBI" id="CHEBI:15378"/>
        <dbReference type="ChEBI" id="CHEBI:30616"/>
        <dbReference type="ChEBI" id="CHEBI:58702"/>
        <dbReference type="ChEBI" id="CHEBI:456216"/>
        <dbReference type="EC" id="2.7.1.40"/>
    </reaction>
</comment>
<dbReference type="Pfam" id="PF00224">
    <property type="entry name" value="PK"/>
    <property type="match status" value="1"/>
</dbReference>
<dbReference type="SUPFAM" id="SSF50800">
    <property type="entry name" value="PK beta-barrel domain-like"/>
    <property type="match status" value="1"/>
</dbReference>
<dbReference type="SUPFAM" id="SSF51621">
    <property type="entry name" value="Phosphoenolpyruvate/pyruvate domain"/>
    <property type="match status" value="1"/>
</dbReference>
<dbReference type="Proteomes" id="UP000184035">
    <property type="component" value="Unassembled WGS sequence"/>
</dbReference>
<dbReference type="EMBL" id="FQVM01000004">
    <property type="protein sequence ID" value="SHE52690.1"/>
    <property type="molecule type" value="Genomic_DNA"/>
</dbReference>
<dbReference type="RefSeq" id="WP_072893151.1">
    <property type="nucleotide sequence ID" value="NZ_FQVM01000004.1"/>
</dbReference>
<dbReference type="Gene3D" id="2.40.33.10">
    <property type="entry name" value="PK beta-barrel domain-like"/>
    <property type="match status" value="1"/>
</dbReference>
<evidence type="ECO:0000256" key="1">
    <source>
        <dbReference type="ARBA" id="ARBA00001958"/>
    </source>
</evidence>
<comment type="similarity">
    <text evidence="3 14">Belongs to the pyruvate kinase family.</text>
</comment>
<evidence type="ECO:0000256" key="5">
    <source>
        <dbReference type="ARBA" id="ARBA00018587"/>
    </source>
</evidence>
<evidence type="ECO:0000313" key="16">
    <source>
        <dbReference type="EMBL" id="SHE52690.1"/>
    </source>
</evidence>
<evidence type="ECO:0000256" key="11">
    <source>
        <dbReference type="ARBA" id="ARBA00022842"/>
    </source>
</evidence>
<keyword evidence="11 14" id="KW-0460">Magnesium</keyword>
<keyword evidence="6 14" id="KW-0808">Transferase</keyword>
<dbReference type="InterPro" id="IPR015813">
    <property type="entry name" value="Pyrv/PenolPyrv_kinase-like_dom"/>
</dbReference>
<dbReference type="InterPro" id="IPR040442">
    <property type="entry name" value="Pyrv_kinase-like_dom_sf"/>
</dbReference>
<evidence type="ECO:0000256" key="4">
    <source>
        <dbReference type="ARBA" id="ARBA00012142"/>
    </source>
</evidence>
<dbReference type="Gene3D" id="3.20.20.60">
    <property type="entry name" value="Phosphoenolpyruvate-binding domains"/>
    <property type="match status" value="1"/>
</dbReference>
<keyword evidence="8" id="KW-0547">Nucleotide-binding</keyword>
<dbReference type="GO" id="GO:0000287">
    <property type="term" value="F:magnesium ion binding"/>
    <property type="evidence" value="ECO:0007669"/>
    <property type="project" value="InterPro"/>
</dbReference>
<keyword evidence="7" id="KW-0479">Metal-binding</keyword>
<dbReference type="UniPathway" id="UPA00109">
    <property type="reaction ID" value="UER00188"/>
</dbReference>
<evidence type="ECO:0000256" key="7">
    <source>
        <dbReference type="ARBA" id="ARBA00022723"/>
    </source>
</evidence>
<evidence type="ECO:0000256" key="8">
    <source>
        <dbReference type="ARBA" id="ARBA00022741"/>
    </source>
</evidence>
<keyword evidence="17" id="KW-1185">Reference proteome</keyword>
<evidence type="ECO:0000256" key="2">
    <source>
        <dbReference type="ARBA" id="ARBA00004997"/>
    </source>
</evidence>
<dbReference type="GO" id="GO:0016301">
    <property type="term" value="F:kinase activity"/>
    <property type="evidence" value="ECO:0007669"/>
    <property type="project" value="UniProtKB-KW"/>
</dbReference>
<evidence type="ECO:0000256" key="12">
    <source>
        <dbReference type="ARBA" id="ARBA00023152"/>
    </source>
</evidence>
<protein>
    <recommendedName>
        <fullName evidence="5 14">Pyruvate kinase</fullName>
        <ecNumber evidence="4 14">2.7.1.40</ecNumber>
    </recommendedName>
</protein>
<feature type="domain" description="Pyruvate kinase barrel" evidence="15">
    <location>
        <begin position="3"/>
        <end position="326"/>
    </location>
</feature>
<dbReference type="STRING" id="1533.SAMN05443638_10475"/>
<keyword evidence="9 14" id="KW-0418">Kinase</keyword>
<evidence type="ECO:0000256" key="3">
    <source>
        <dbReference type="ARBA" id="ARBA00008663"/>
    </source>
</evidence>
<accession>A0A1M4U7Z1</accession>
<dbReference type="PRINTS" id="PR01050">
    <property type="entry name" value="PYRUVTKNASE"/>
</dbReference>
<evidence type="ECO:0000259" key="15">
    <source>
        <dbReference type="Pfam" id="PF00224"/>
    </source>
</evidence>
<evidence type="ECO:0000313" key="17">
    <source>
        <dbReference type="Proteomes" id="UP000184035"/>
    </source>
</evidence>